<evidence type="ECO:0000313" key="2">
    <source>
        <dbReference type="Proteomes" id="UP000069001"/>
    </source>
</evidence>
<evidence type="ECO:0000313" key="1">
    <source>
        <dbReference type="EMBL" id="KVK86081.1"/>
    </source>
</evidence>
<name>A0A103ZU01_BURCE</name>
<dbReference type="AlphaFoldDB" id="A0A103ZU01"/>
<organism evidence="1 2">
    <name type="scientific">Burkholderia cepacia</name>
    <name type="common">Pseudomonas cepacia</name>
    <dbReference type="NCBI Taxonomy" id="292"/>
    <lineage>
        <taxon>Bacteria</taxon>
        <taxon>Pseudomonadati</taxon>
        <taxon>Pseudomonadota</taxon>
        <taxon>Betaproteobacteria</taxon>
        <taxon>Burkholderiales</taxon>
        <taxon>Burkholderiaceae</taxon>
        <taxon>Burkholderia</taxon>
        <taxon>Burkholderia cepacia complex</taxon>
    </lineage>
</organism>
<comment type="caution">
    <text evidence="1">The sequence shown here is derived from an EMBL/GenBank/DDBJ whole genome shotgun (WGS) entry which is preliminary data.</text>
</comment>
<reference evidence="1 2" key="1">
    <citation type="submission" date="2015-11" db="EMBL/GenBank/DDBJ databases">
        <title>Expanding the genomic diversity of Burkholderia species for the development of highly accurate diagnostics.</title>
        <authorList>
            <person name="Sahl J."/>
            <person name="Keim P."/>
            <person name="Wagner D."/>
        </authorList>
    </citation>
    <scope>NUCLEOTIDE SEQUENCE [LARGE SCALE GENOMIC DNA]</scope>
    <source>
        <strain evidence="1 2">MSMB1302</strain>
    </source>
</reference>
<gene>
    <name evidence="1" type="ORF">WS90_07260</name>
</gene>
<sequence length="69" mass="6934">MAIVTGTAIATGSAATGKRSIPADMTTDGMTDAMTDAMTIGTTDATISGRSGKAFPLPVIHFSTIRTAT</sequence>
<dbReference type="Proteomes" id="UP000069001">
    <property type="component" value="Unassembled WGS sequence"/>
</dbReference>
<proteinExistence type="predicted"/>
<accession>A0A103ZU01</accession>
<dbReference type="EMBL" id="LOYH01000027">
    <property type="protein sequence ID" value="KVK86081.1"/>
    <property type="molecule type" value="Genomic_DNA"/>
</dbReference>
<protein>
    <submittedName>
        <fullName evidence="1">Uncharacterized protein</fullName>
    </submittedName>
</protein>